<evidence type="ECO:0000256" key="6">
    <source>
        <dbReference type="ARBA" id="ARBA00022968"/>
    </source>
</evidence>
<keyword evidence="6 11" id="KW-0735">Signal-anchor</keyword>
<dbReference type="InterPro" id="IPR002659">
    <property type="entry name" value="Glyco_trans_31"/>
</dbReference>
<keyword evidence="3 11" id="KW-0328">Glycosyltransferase</keyword>
<evidence type="ECO:0000256" key="7">
    <source>
        <dbReference type="ARBA" id="ARBA00022989"/>
    </source>
</evidence>
<dbReference type="AlphaFoldDB" id="A0AAV8WRR0"/>
<comment type="subcellular location">
    <subcellularLocation>
        <location evidence="1 11">Golgi apparatus membrane</location>
        <topology evidence="1 11">Single-pass type II membrane protein</topology>
    </subcellularLocation>
</comment>
<keyword evidence="8 11" id="KW-0333">Golgi apparatus</keyword>
<evidence type="ECO:0000256" key="3">
    <source>
        <dbReference type="ARBA" id="ARBA00022676"/>
    </source>
</evidence>
<dbReference type="Gene3D" id="3.90.550.50">
    <property type="match status" value="1"/>
</dbReference>
<protein>
    <recommendedName>
        <fullName evidence="11">Hexosyltransferase</fullName>
        <ecNumber evidence="11">2.4.1.-</ecNumber>
    </recommendedName>
</protein>
<accession>A0AAV8WRR0</accession>
<organism evidence="12 13">
    <name type="scientific">Rhamnusium bicolor</name>
    <dbReference type="NCBI Taxonomy" id="1586634"/>
    <lineage>
        <taxon>Eukaryota</taxon>
        <taxon>Metazoa</taxon>
        <taxon>Ecdysozoa</taxon>
        <taxon>Arthropoda</taxon>
        <taxon>Hexapoda</taxon>
        <taxon>Insecta</taxon>
        <taxon>Pterygota</taxon>
        <taxon>Neoptera</taxon>
        <taxon>Endopterygota</taxon>
        <taxon>Coleoptera</taxon>
        <taxon>Polyphaga</taxon>
        <taxon>Cucujiformia</taxon>
        <taxon>Chrysomeloidea</taxon>
        <taxon>Cerambycidae</taxon>
        <taxon>Lepturinae</taxon>
        <taxon>Rhagiini</taxon>
        <taxon>Rhamnusium</taxon>
    </lineage>
</organism>
<dbReference type="Proteomes" id="UP001162156">
    <property type="component" value="Unassembled WGS sequence"/>
</dbReference>
<keyword evidence="13" id="KW-1185">Reference proteome</keyword>
<comment type="caution">
    <text evidence="12">The sequence shown here is derived from an EMBL/GenBank/DDBJ whole genome shotgun (WGS) entry which is preliminary data.</text>
</comment>
<evidence type="ECO:0000256" key="2">
    <source>
        <dbReference type="ARBA" id="ARBA00008661"/>
    </source>
</evidence>
<sequence>MLEKRLWPNLLFIIFGFLTCVALWQIVLSPRSSGMFQMNTVYSLYTQNYTGFANPAHQLSVTDYNQLIDLNFSFVILNLVCNESSPLLLVLVHSSPKNFAKRRTIRETWGRKSEHVKILFMIGTVNSSDLQKTLENENRLHNDFIQGNFLDTYRNITYKHVMVFKYVIYHCPQAKYILKTDDDVFVNMPTMKKFLTVDLSPFGANKMLFCTPRKNTKVLRTYRSKWRVSFTEYPNRNYPTYCPGWTLLYSPDVIFALYKEAQRADYFWIDDIHITGTLTAKNPPHSHRY</sequence>
<proteinExistence type="inferred from homology"/>
<evidence type="ECO:0000256" key="11">
    <source>
        <dbReference type="RuleBase" id="RU363063"/>
    </source>
</evidence>
<dbReference type="PANTHER" id="PTHR11214:SF376">
    <property type="entry name" value="HEXOSYLTRANSFERASE"/>
    <property type="match status" value="1"/>
</dbReference>
<reference evidence="12" key="1">
    <citation type="journal article" date="2023" name="Insect Mol. Biol.">
        <title>Genome sequencing provides insights into the evolution of gene families encoding plant cell wall-degrading enzymes in longhorned beetles.</title>
        <authorList>
            <person name="Shin N.R."/>
            <person name="Okamura Y."/>
            <person name="Kirsch R."/>
            <person name="Pauchet Y."/>
        </authorList>
    </citation>
    <scope>NUCLEOTIDE SEQUENCE</scope>
    <source>
        <strain evidence="12">RBIC_L_NR</strain>
    </source>
</reference>
<dbReference type="PANTHER" id="PTHR11214">
    <property type="entry name" value="BETA-1,3-N-ACETYLGLUCOSAMINYLTRANSFERASE"/>
    <property type="match status" value="1"/>
</dbReference>
<dbReference type="GO" id="GO:0000139">
    <property type="term" value="C:Golgi membrane"/>
    <property type="evidence" value="ECO:0007669"/>
    <property type="project" value="UniProtKB-SubCell"/>
</dbReference>
<comment type="similarity">
    <text evidence="2 11">Belongs to the glycosyltransferase 31 family.</text>
</comment>
<evidence type="ECO:0000256" key="8">
    <source>
        <dbReference type="ARBA" id="ARBA00023034"/>
    </source>
</evidence>
<keyword evidence="9 11" id="KW-0472">Membrane</keyword>
<dbReference type="FunFam" id="3.90.550.50:FF:000001">
    <property type="entry name" value="Hexosyltransferase"/>
    <property type="match status" value="1"/>
</dbReference>
<keyword evidence="10" id="KW-0325">Glycoprotein</keyword>
<dbReference type="GO" id="GO:0016758">
    <property type="term" value="F:hexosyltransferase activity"/>
    <property type="evidence" value="ECO:0007669"/>
    <property type="project" value="InterPro"/>
</dbReference>
<dbReference type="Pfam" id="PF01762">
    <property type="entry name" value="Galactosyl_T"/>
    <property type="match status" value="1"/>
</dbReference>
<evidence type="ECO:0000313" key="12">
    <source>
        <dbReference type="EMBL" id="KAJ8929424.1"/>
    </source>
</evidence>
<name>A0AAV8WRR0_9CUCU</name>
<dbReference type="GO" id="GO:0006493">
    <property type="term" value="P:protein O-linked glycosylation"/>
    <property type="evidence" value="ECO:0007669"/>
    <property type="project" value="TreeGrafter"/>
</dbReference>
<keyword evidence="4" id="KW-0808">Transferase</keyword>
<evidence type="ECO:0000256" key="4">
    <source>
        <dbReference type="ARBA" id="ARBA00022679"/>
    </source>
</evidence>
<gene>
    <name evidence="12" type="ORF">NQ314_017873</name>
</gene>
<evidence type="ECO:0000256" key="9">
    <source>
        <dbReference type="ARBA" id="ARBA00023136"/>
    </source>
</evidence>
<evidence type="ECO:0000256" key="5">
    <source>
        <dbReference type="ARBA" id="ARBA00022692"/>
    </source>
</evidence>
<evidence type="ECO:0000256" key="1">
    <source>
        <dbReference type="ARBA" id="ARBA00004323"/>
    </source>
</evidence>
<keyword evidence="7 11" id="KW-1133">Transmembrane helix</keyword>
<keyword evidence="5 11" id="KW-0812">Transmembrane</keyword>
<dbReference type="EC" id="2.4.1.-" evidence="11"/>
<evidence type="ECO:0000256" key="10">
    <source>
        <dbReference type="ARBA" id="ARBA00023180"/>
    </source>
</evidence>
<dbReference type="EMBL" id="JANEYF010005005">
    <property type="protein sequence ID" value="KAJ8929424.1"/>
    <property type="molecule type" value="Genomic_DNA"/>
</dbReference>
<evidence type="ECO:0000313" key="13">
    <source>
        <dbReference type="Proteomes" id="UP001162156"/>
    </source>
</evidence>
<feature type="transmembrane region" description="Helical" evidence="11">
    <location>
        <begin position="6"/>
        <end position="28"/>
    </location>
</feature>